<dbReference type="Gene3D" id="1.10.10.10">
    <property type="entry name" value="Winged helix-like DNA-binding domain superfamily/Winged helix DNA-binding domain"/>
    <property type="match status" value="1"/>
</dbReference>
<reference evidence="2 3" key="1">
    <citation type="submission" date="2020-03" db="EMBL/GenBank/DDBJ databases">
        <title>Sequencing the genomes of 1000 actinobacteria strains.</title>
        <authorList>
            <person name="Klenk H.-P."/>
        </authorList>
    </citation>
    <scope>NUCLEOTIDE SEQUENCE [LARGE SCALE GENOMIC DNA]</scope>
    <source>
        <strain evidence="2 3">DSM 45668</strain>
    </source>
</reference>
<dbReference type="InterPro" id="IPR036388">
    <property type="entry name" value="WH-like_DNA-bd_sf"/>
</dbReference>
<accession>A0ABX0SPM6</accession>
<evidence type="ECO:0000313" key="3">
    <source>
        <dbReference type="Proteomes" id="UP000754495"/>
    </source>
</evidence>
<dbReference type="InterPro" id="IPR000835">
    <property type="entry name" value="HTH_MarR-typ"/>
</dbReference>
<dbReference type="Proteomes" id="UP000754495">
    <property type="component" value="Unassembled WGS sequence"/>
</dbReference>
<keyword evidence="2" id="KW-0238">DNA-binding</keyword>
<dbReference type="InterPro" id="IPR052526">
    <property type="entry name" value="HTH-type_Bedaq_tolerance"/>
</dbReference>
<comment type="caution">
    <text evidence="2">The sequence shown here is derived from an EMBL/GenBank/DDBJ whole genome shotgun (WGS) entry which is preliminary data.</text>
</comment>
<dbReference type="InterPro" id="IPR036390">
    <property type="entry name" value="WH_DNA-bd_sf"/>
</dbReference>
<dbReference type="SMART" id="SM00347">
    <property type="entry name" value="HTH_MARR"/>
    <property type="match status" value="1"/>
</dbReference>
<proteinExistence type="predicted"/>
<organism evidence="2 3">
    <name type="scientific">Amycolatopsis viridis</name>
    <dbReference type="NCBI Taxonomy" id="185678"/>
    <lineage>
        <taxon>Bacteria</taxon>
        <taxon>Bacillati</taxon>
        <taxon>Actinomycetota</taxon>
        <taxon>Actinomycetes</taxon>
        <taxon>Pseudonocardiales</taxon>
        <taxon>Pseudonocardiaceae</taxon>
        <taxon>Amycolatopsis</taxon>
    </lineage>
</organism>
<evidence type="ECO:0000259" key="1">
    <source>
        <dbReference type="PROSITE" id="PS50995"/>
    </source>
</evidence>
<evidence type="ECO:0000313" key="2">
    <source>
        <dbReference type="EMBL" id="NIH78508.1"/>
    </source>
</evidence>
<feature type="domain" description="HTH marR-type" evidence="1">
    <location>
        <begin position="1"/>
        <end position="137"/>
    </location>
</feature>
<sequence>MSSEIERCAPLVRSAVLRLARRLRVERDQSALSNNKVAVLSHLARTGSSTPSRIARDERQHPQSLTRVFAELEADGLIRRHPGADDARQVLLTLTAAGEEALAADMALRDRWLVSAMRDLSSTELGVLRLAAEILDGLGD</sequence>
<gene>
    <name evidence="2" type="ORF">FHX46_001038</name>
</gene>
<dbReference type="EMBL" id="JAANOU010000001">
    <property type="protein sequence ID" value="NIH78508.1"/>
    <property type="molecule type" value="Genomic_DNA"/>
</dbReference>
<dbReference type="SUPFAM" id="SSF46785">
    <property type="entry name" value="Winged helix' DNA-binding domain"/>
    <property type="match status" value="1"/>
</dbReference>
<protein>
    <submittedName>
        <fullName evidence="2">DNA-binding MarR family transcriptional regulator</fullName>
    </submittedName>
</protein>
<keyword evidence="3" id="KW-1185">Reference proteome</keyword>
<name>A0ABX0SPM6_9PSEU</name>
<dbReference type="PROSITE" id="PS50995">
    <property type="entry name" value="HTH_MARR_2"/>
    <property type="match status" value="1"/>
</dbReference>
<dbReference type="PANTHER" id="PTHR39515">
    <property type="entry name" value="CONSERVED PROTEIN"/>
    <property type="match status" value="1"/>
</dbReference>
<dbReference type="Pfam" id="PF01047">
    <property type="entry name" value="MarR"/>
    <property type="match status" value="1"/>
</dbReference>
<dbReference type="GO" id="GO:0003677">
    <property type="term" value="F:DNA binding"/>
    <property type="evidence" value="ECO:0007669"/>
    <property type="project" value="UniProtKB-KW"/>
</dbReference>
<dbReference type="RefSeq" id="WP_167111142.1">
    <property type="nucleotide sequence ID" value="NZ_JAANOU010000001.1"/>
</dbReference>
<dbReference type="PANTHER" id="PTHR39515:SF2">
    <property type="entry name" value="HTH-TYPE TRANSCRIPTIONAL REGULATOR RV0880"/>
    <property type="match status" value="1"/>
</dbReference>